<evidence type="ECO:0000256" key="6">
    <source>
        <dbReference type="SAM" id="Phobius"/>
    </source>
</evidence>
<evidence type="ECO:0000256" key="2">
    <source>
        <dbReference type="ARBA" id="ARBA00022475"/>
    </source>
</evidence>
<gene>
    <name evidence="7" type="ORF">ACFPOC_09175</name>
</gene>
<proteinExistence type="predicted"/>
<dbReference type="RefSeq" id="WP_209840661.1">
    <property type="nucleotide sequence ID" value="NZ_JAGGJP010000008.1"/>
</dbReference>
<evidence type="ECO:0000256" key="4">
    <source>
        <dbReference type="ARBA" id="ARBA00022989"/>
    </source>
</evidence>
<dbReference type="Pfam" id="PF02653">
    <property type="entry name" value="BPD_transp_2"/>
    <property type="match status" value="1"/>
</dbReference>
<name>A0ABW0SC94_9RHOB</name>
<evidence type="ECO:0000313" key="8">
    <source>
        <dbReference type="Proteomes" id="UP001596056"/>
    </source>
</evidence>
<keyword evidence="4 6" id="KW-1133">Transmembrane helix</keyword>
<evidence type="ECO:0000256" key="3">
    <source>
        <dbReference type="ARBA" id="ARBA00022692"/>
    </source>
</evidence>
<accession>A0ABW0SC94</accession>
<evidence type="ECO:0000256" key="5">
    <source>
        <dbReference type="ARBA" id="ARBA00023136"/>
    </source>
</evidence>
<dbReference type="InterPro" id="IPR001851">
    <property type="entry name" value="ABC_transp_permease"/>
</dbReference>
<comment type="caution">
    <text evidence="7">The sequence shown here is derived from an EMBL/GenBank/DDBJ whole genome shotgun (WGS) entry which is preliminary data.</text>
</comment>
<dbReference type="EMBL" id="JBHSNA010000006">
    <property type="protein sequence ID" value="MFC5566588.1"/>
    <property type="molecule type" value="Genomic_DNA"/>
</dbReference>
<reference evidence="8" key="1">
    <citation type="journal article" date="2019" name="Int. J. Syst. Evol. Microbiol.">
        <title>The Global Catalogue of Microorganisms (GCM) 10K type strain sequencing project: providing services to taxonomists for standard genome sequencing and annotation.</title>
        <authorList>
            <consortium name="The Broad Institute Genomics Platform"/>
            <consortium name="The Broad Institute Genome Sequencing Center for Infectious Disease"/>
            <person name="Wu L."/>
            <person name="Ma J."/>
        </authorList>
    </citation>
    <scope>NUCLEOTIDE SEQUENCE [LARGE SCALE GENOMIC DNA]</scope>
    <source>
        <strain evidence="8">KACC 11588</strain>
    </source>
</reference>
<keyword evidence="5 6" id="KW-0472">Membrane</keyword>
<protein>
    <recommendedName>
        <fullName evidence="9">DUF1467 family protein</fullName>
    </recommendedName>
</protein>
<evidence type="ECO:0008006" key="9">
    <source>
        <dbReference type="Google" id="ProtNLM"/>
    </source>
</evidence>
<feature type="transmembrane region" description="Helical" evidence="6">
    <location>
        <begin position="37"/>
        <end position="58"/>
    </location>
</feature>
<keyword evidence="3 6" id="KW-0812">Transmembrane</keyword>
<comment type="subcellular location">
    <subcellularLocation>
        <location evidence="1">Cell membrane</location>
        <topology evidence="1">Multi-pass membrane protein</topology>
    </subcellularLocation>
</comment>
<sequence length="81" mass="8749">MFAWIILATAWLLNGAALGKRVDAVSGNERAARYSGLPVHCVRVICFVLTALAGFLFLSRTGYVSDASAPDLLPWRVLAMP</sequence>
<dbReference type="Proteomes" id="UP001596056">
    <property type="component" value="Unassembled WGS sequence"/>
</dbReference>
<evidence type="ECO:0000313" key="7">
    <source>
        <dbReference type="EMBL" id="MFC5566588.1"/>
    </source>
</evidence>
<keyword evidence="8" id="KW-1185">Reference proteome</keyword>
<keyword evidence="2" id="KW-1003">Cell membrane</keyword>
<organism evidence="7 8">
    <name type="scientific">Rubellimicrobium aerolatum</name>
    <dbReference type="NCBI Taxonomy" id="490979"/>
    <lineage>
        <taxon>Bacteria</taxon>
        <taxon>Pseudomonadati</taxon>
        <taxon>Pseudomonadota</taxon>
        <taxon>Alphaproteobacteria</taxon>
        <taxon>Rhodobacterales</taxon>
        <taxon>Roseobacteraceae</taxon>
        <taxon>Rubellimicrobium</taxon>
    </lineage>
</organism>
<evidence type="ECO:0000256" key="1">
    <source>
        <dbReference type="ARBA" id="ARBA00004651"/>
    </source>
</evidence>